<dbReference type="Proteomes" id="UP001566132">
    <property type="component" value="Unassembled WGS sequence"/>
</dbReference>
<organism evidence="1 2">
    <name type="scientific">Hypothenemus hampei</name>
    <name type="common">Coffee berry borer</name>
    <dbReference type="NCBI Taxonomy" id="57062"/>
    <lineage>
        <taxon>Eukaryota</taxon>
        <taxon>Metazoa</taxon>
        <taxon>Ecdysozoa</taxon>
        <taxon>Arthropoda</taxon>
        <taxon>Hexapoda</taxon>
        <taxon>Insecta</taxon>
        <taxon>Pterygota</taxon>
        <taxon>Neoptera</taxon>
        <taxon>Endopterygota</taxon>
        <taxon>Coleoptera</taxon>
        <taxon>Polyphaga</taxon>
        <taxon>Cucujiformia</taxon>
        <taxon>Curculionidae</taxon>
        <taxon>Scolytinae</taxon>
        <taxon>Hypothenemus</taxon>
    </lineage>
</organism>
<comment type="caution">
    <text evidence="1">The sequence shown here is derived from an EMBL/GenBank/DDBJ whole genome shotgun (WGS) entry which is preliminary data.</text>
</comment>
<evidence type="ECO:0000313" key="2">
    <source>
        <dbReference type="Proteomes" id="UP001566132"/>
    </source>
</evidence>
<dbReference type="AlphaFoldDB" id="A0ABD1F6J1"/>
<proteinExistence type="predicted"/>
<reference evidence="1 2" key="1">
    <citation type="submission" date="2024-05" db="EMBL/GenBank/DDBJ databases">
        <title>Genetic variation in Jamaican populations of the coffee berry borer (Hypothenemus hampei).</title>
        <authorList>
            <person name="Errbii M."/>
            <person name="Myrie A."/>
        </authorList>
    </citation>
    <scope>NUCLEOTIDE SEQUENCE [LARGE SCALE GENOMIC DNA]</scope>
    <source>
        <strain evidence="1">JA-Hopewell-2020-01-JO</strain>
        <tissue evidence="1">Whole body</tissue>
    </source>
</reference>
<keyword evidence="2" id="KW-1185">Reference proteome</keyword>
<dbReference type="EMBL" id="JBDJPC010000002">
    <property type="protein sequence ID" value="KAL1513221.1"/>
    <property type="molecule type" value="Genomic_DNA"/>
</dbReference>
<sequence>MCLLCTKSSCLLIINLPTTEKEIRDKRIHCAKTPRIAILELEIAIDKSIKKQGTSRYEGDYDKPPCQCCIEVVQSQYLDQFHMIESLLKKL</sequence>
<evidence type="ECO:0000313" key="1">
    <source>
        <dbReference type="EMBL" id="KAL1513221.1"/>
    </source>
</evidence>
<protein>
    <submittedName>
        <fullName evidence="1">Uncharacterized protein</fullName>
    </submittedName>
</protein>
<gene>
    <name evidence="1" type="ORF">ABEB36_002657</name>
</gene>
<accession>A0ABD1F6J1</accession>
<name>A0ABD1F6J1_HYPHA</name>